<name>A0A438GKD5_VITVI</name>
<gene>
    <name evidence="1" type="ORF">CK203_056565</name>
</gene>
<dbReference type="EMBL" id="QGNW01000409">
    <property type="protein sequence ID" value="RVW72668.1"/>
    <property type="molecule type" value="Genomic_DNA"/>
</dbReference>
<evidence type="ECO:0000313" key="2">
    <source>
        <dbReference type="Proteomes" id="UP000288805"/>
    </source>
</evidence>
<comment type="caution">
    <text evidence="1">The sequence shown here is derived from an EMBL/GenBank/DDBJ whole genome shotgun (WGS) entry which is preliminary data.</text>
</comment>
<dbReference type="Proteomes" id="UP000288805">
    <property type="component" value="Unassembled WGS sequence"/>
</dbReference>
<sequence length="244" mass="27098">MVGMGTSKIALSSSWWSLPRVLLKREGSAGRKGLFTNMWVLCTILRECSQIRRTEERRPCSSREMGESCSVRCHAGSVNWLSLVEKIAKGKFRSRGEIQRRLDRITGFPFHLWSERGKGESFNEGMINSPTLIEVLDGGWEFTVSVSVAVAGEEDVRRGRSSDGAVGRMKEGSSCQKAEIAAVGTRGKRRPTVGNNWSQPSLSFSLNSNFMRTGFVGQGRMEKYGLEATKPNQLMRKGFGPPNK</sequence>
<organism evidence="1 2">
    <name type="scientific">Vitis vinifera</name>
    <name type="common">Grape</name>
    <dbReference type="NCBI Taxonomy" id="29760"/>
    <lineage>
        <taxon>Eukaryota</taxon>
        <taxon>Viridiplantae</taxon>
        <taxon>Streptophyta</taxon>
        <taxon>Embryophyta</taxon>
        <taxon>Tracheophyta</taxon>
        <taxon>Spermatophyta</taxon>
        <taxon>Magnoliopsida</taxon>
        <taxon>eudicotyledons</taxon>
        <taxon>Gunneridae</taxon>
        <taxon>Pentapetalae</taxon>
        <taxon>rosids</taxon>
        <taxon>Vitales</taxon>
        <taxon>Vitaceae</taxon>
        <taxon>Viteae</taxon>
        <taxon>Vitis</taxon>
    </lineage>
</organism>
<protein>
    <submittedName>
        <fullName evidence="1">Uncharacterized protein</fullName>
    </submittedName>
</protein>
<accession>A0A438GKD5</accession>
<evidence type="ECO:0000313" key="1">
    <source>
        <dbReference type="EMBL" id="RVW72668.1"/>
    </source>
</evidence>
<reference evidence="1 2" key="1">
    <citation type="journal article" date="2018" name="PLoS Genet.">
        <title>Population sequencing reveals clonal diversity and ancestral inbreeding in the grapevine cultivar Chardonnay.</title>
        <authorList>
            <person name="Roach M.J."/>
            <person name="Johnson D.L."/>
            <person name="Bohlmann J."/>
            <person name="van Vuuren H.J."/>
            <person name="Jones S.J."/>
            <person name="Pretorius I.S."/>
            <person name="Schmidt S.A."/>
            <person name="Borneman A.R."/>
        </authorList>
    </citation>
    <scope>NUCLEOTIDE SEQUENCE [LARGE SCALE GENOMIC DNA]</scope>
    <source>
        <strain evidence="2">cv. Chardonnay</strain>
        <tissue evidence="1">Leaf</tissue>
    </source>
</reference>
<dbReference type="AlphaFoldDB" id="A0A438GKD5"/>
<proteinExistence type="predicted"/>